<reference evidence="7" key="1">
    <citation type="submission" date="2021-10" db="EMBL/GenBank/DDBJ databases">
        <title>Tropical sea cucumber genome reveals ecological adaptation and Cuvierian tubules defense mechanism.</title>
        <authorList>
            <person name="Chen T."/>
        </authorList>
    </citation>
    <scope>NUCLEOTIDE SEQUENCE</scope>
    <source>
        <strain evidence="7">Nanhai2018</strain>
        <tissue evidence="7">Muscle</tissue>
    </source>
</reference>
<feature type="domain" description="PIH1D1/2/3 CS-like" evidence="6">
    <location>
        <begin position="238"/>
        <end position="311"/>
    </location>
</feature>
<evidence type="ECO:0000256" key="4">
    <source>
        <dbReference type="SAM" id="MobiDB-lite"/>
    </source>
</evidence>
<evidence type="ECO:0000259" key="5">
    <source>
        <dbReference type="Pfam" id="PF08190"/>
    </source>
</evidence>
<dbReference type="Proteomes" id="UP001152320">
    <property type="component" value="Chromosome 12"/>
</dbReference>
<feature type="region of interest" description="Disordered" evidence="4">
    <location>
        <begin position="178"/>
        <end position="223"/>
    </location>
</feature>
<protein>
    <recommendedName>
        <fullName evidence="2">PIH1 domain-containing protein 1</fullName>
    </recommendedName>
</protein>
<dbReference type="PANTHER" id="PTHR22997">
    <property type="entry name" value="PIH1 DOMAIN-CONTAINING PROTEIN 1"/>
    <property type="match status" value="1"/>
</dbReference>
<dbReference type="OrthoDB" id="5135119at2759"/>
<feature type="compositionally biased region" description="Basic and acidic residues" evidence="4">
    <location>
        <begin position="191"/>
        <end position="201"/>
    </location>
</feature>
<name>A0A9Q1H2Z6_HOLLE</name>
<dbReference type="GO" id="GO:0000492">
    <property type="term" value="P:box C/D snoRNP assembly"/>
    <property type="evidence" value="ECO:0007669"/>
    <property type="project" value="TreeGrafter"/>
</dbReference>
<dbReference type="AlphaFoldDB" id="A0A9Q1H2Z6"/>
<dbReference type="GO" id="GO:0097255">
    <property type="term" value="C:R2TP complex"/>
    <property type="evidence" value="ECO:0007669"/>
    <property type="project" value="TreeGrafter"/>
</dbReference>
<gene>
    <name evidence="7" type="ORF">HOLleu_24789</name>
</gene>
<evidence type="ECO:0000256" key="1">
    <source>
        <dbReference type="ARBA" id="ARBA00008511"/>
    </source>
</evidence>
<keyword evidence="8" id="KW-1185">Reference proteome</keyword>
<dbReference type="Pfam" id="PF08190">
    <property type="entry name" value="PIH1"/>
    <property type="match status" value="1"/>
</dbReference>
<organism evidence="7 8">
    <name type="scientific">Holothuria leucospilota</name>
    <name type="common">Black long sea cucumber</name>
    <name type="synonym">Mertensiothuria leucospilota</name>
    <dbReference type="NCBI Taxonomy" id="206669"/>
    <lineage>
        <taxon>Eukaryota</taxon>
        <taxon>Metazoa</taxon>
        <taxon>Echinodermata</taxon>
        <taxon>Eleutherozoa</taxon>
        <taxon>Echinozoa</taxon>
        <taxon>Holothuroidea</taxon>
        <taxon>Aspidochirotacea</taxon>
        <taxon>Aspidochirotida</taxon>
        <taxon>Holothuriidae</taxon>
        <taxon>Holothuria</taxon>
    </lineage>
</organism>
<accession>A0A9Q1H2Z6</accession>
<dbReference type="PANTHER" id="PTHR22997:SF0">
    <property type="entry name" value="PIH1 DOMAIN-CONTAINING PROTEIN 1"/>
    <property type="match status" value="1"/>
</dbReference>
<evidence type="ECO:0000259" key="6">
    <source>
        <dbReference type="Pfam" id="PF18201"/>
    </source>
</evidence>
<comment type="function">
    <text evidence="3">Involved in the assembly of C/D box small nucleolar ribonucleoprotein (snoRNP) particles. Recruits the SWI/SNF complex to the core promoter of rRNA genes and enhances pre-rRNA transcription. Mediates interaction of TELO2 with the R2TP complex which is necessary for the stability of MTOR and SMG1. Positively regulates the assembly and activity of the mTORC1 complex.</text>
</comment>
<dbReference type="GO" id="GO:0006364">
    <property type="term" value="P:rRNA processing"/>
    <property type="evidence" value="ECO:0007669"/>
    <property type="project" value="TreeGrafter"/>
</dbReference>
<dbReference type="EMBL" id="JAIZAY010000012">
    <property type="protein sequence ID" value="KAJ8031559.1"/>
    <property type="molecule type" value="Genomic_DNA"/>
</dbReference>
<dbReference type="InterPro" id="IPR012981">
    <property type="entry name" value="PIH1_N"/>
</dbReference>
<dbReference type="GO" id="GO:1990904">
    <property type="term" value="C:ribonucleoprotein complex"/>
    <property type="evidence" value="ECO:0007669"/>
    <property type="project" value="TreeGrafter"/>
</dbReference>
<proteinExistence type="inferred from homology"/>
<dbReference type="InterPro" id="IPR041442">
    <property type="entry name" value="PIH1D1/2/3_CS-like"/>
</dbReference>
<dbReference type="GO" id="GO:0005737">
    <property type="term" value="C:cytoplasm"/>
    <property type="evidence" value="ECO:0007669"/>
    <property type="project" value="TreeGrafter"/>
</dbReference>
<evidence type="ECO:0000256" key="2">
    <source>
        <dbReference type="ARBA" id="ARBA00040540"/>
    </source>
</evidence>
<evidence type="ECO:0000256" key="3">
    <source>
        <dbReference type="ARBA" id="ARBA00046233"/>
    </source>
</evidence>
<evidence type="ECO:0000313" key="8">
    <source>
        <dbReference type="Proteomes" id="UP001152320"/>
    </source>
</evidence>
<comment type="similarity">
    <text evidence="1">Belongs to the PIH1 family.</text>
</comment>
<sequence>MTDKSLLQAEEDAFLQHLLLQSETPEMKLFPELADTEPQFTVVTPEPGVCVKTKDNKGEKVFINICKTSQMPSPRDITEEELVELLDQEVPDYRIPMSIGEPHAELDKSGKGCTAYDVMISDEFMAKVQKSHIFNGFFMSVLYEGLENKFNIMLDRNWTQLKNRKCLGNLHEHHVRAKSKPRILEVQPSETTEKEKEKAESVSKPLITEVDSSTSGEAEQNVGKTLEEPECVIMQEPKKGYPEFLVAEIRLPKVKSSRTVDLDLGEDRVLLKAHPDLYSLDIYLPFDILQDESGAQFNRNTKVLTLTLPVKPT</sequence>
<dbReference type="Pfam" id="PF18201">
    <property type="entry name" value="PIH1_CS"/>
    <property type="match status" value="1"/>
</dbReference>
<dbReference type="InterPro" id="IPR050734">
    <property type="entry name" value="PIH1/Kintoun_subfamily"/>
</dbReference>
<evidence type="ECO:0000313" key="7">
    <source>
        <dbReference type="EMBL" id="KAJ8031559.1"/>
    </source>
</evidence>
<comment type="caution">
    <text evidence="7">The sequence shown here is derived from an EMBL/GenBank/DDBJ whole genome shotgun (WGS) entry which is preliminary data.</text>
</comment>
<feature type="domain" description="PIH1 N-terminal" evidence="5">
    <location>
        <begin position="34"/>
        <end position="181"/>
    </location>
</feature>